<dbReference type="Proteomes" id="UP000225320">
    <property type="component" value="Unassembled WGS sequence"/>
</dbReference>
<dbReference type="PANTHER" id="PTHR28026">
    <property type="entry name" value="DUF962 DOMAIN PROTEIN (AFU_ORTHOLOGUE AFUA_8G05310)"/>
    <property type="match status" value="1"/>
</dbReference>
<gene>
    <name evidence="2" type="ORF">CON73_22650</name>
    <name evidence="3" type="ORF">GPA05_14775</name>
</gene>
<reference evidence="3 5" key="2">
    <citation type="submission" date="2019-12" db="EMBL/GenBank/DDBJ databases">
        <title>Bacillus toyonensis BV-17 genome.</title>
        <authorList>
            <person name="Chen J."/>
        </authorList>
    </citation>
    <scope>NUCLEOTIDE SEQUENCE [LARGE SCALE GENOMIC DNA]</scope>
    <source>
        <strain evidence="3 5">BV-17</strain>
    </source>
</reference>
<keyword evidence="1" id="KW-0472">Membrane</keyword>
<dbReference type="GO" id="GO:0016020">
    <property type="term" value="C:membrane"/>
    <property type="evidence" value="ECO:0007669"/>
    <property type="project" value="GOC"/>
</dbReference>
<sequence length="90" mass="10690">MDFQKMFKKYRDDHQHPMNKFFHFIGIPTIIISIFILFVNWKLGLSLFILGWIFQFVGHAIEGKKPTFLSNPAYLVVGPIYFLKKVLKRN</sequence>
<dbReference type="InterPro" id="IPR009305">
    <property type="entry name" value="Mpo1-like"/>
</dbReference>
<proteinExistence type="predicted"/>
<evidence type="ECO:0000313" key="3">
    <source>
        <dbReference type="EMBL" id="QHA18222.1"/>
    </source>
</evidence>
<protein>
    <submittedName>
        <fullName evidence="2">DUF962 domain-containing protein</fullName>
    </submittedName>
</protein>
<feature type="transmembrane region" description="Helical" evidence="1">
    <location>
        <begin position="21"/>
        <end position="39"/>
    </location>
</feature>
<dbReference type="RefSeq" id="WP_000347330.1">
    <property type="nucleotide sequence ID" value="NZ_CP036014.1"/>
</dbReference>
<evidence type="ECO:0000256" key="1">
    <source>
        <dbReference type="SAM" id="Phobius"/>
    </source>
</evidence>
<dbReference type="EMBL" id="CP047044">
    <property type="protein sequence ID" value="QHA18222.1"/>
    <property type="molecule type" value="Genomic_DNA"/>
</dbReference>
<reference evidence="2 4" key="1">
    <citation type="submission" date="2017-09" db="EMBL/GenBank/DDBJ databases">
        <title>Large-scale bioinformatics analysis of Bacillus genomes uncovers conserved roles of natural products in bacterial physiology.</title>
        <authorList>
            <consortium name="Agbiome Team Llc"/>
            <person name="Bleich R.M."/>
            <person name="Grubbs K.J."/>
            <person name="Santa Maria K.C."/>
            <person name="Allen S.E."/>
            <person name="Farag S."/>
            <person name="Shank E.A."/>
            <person name="Bowers A."/>
        </authorList>
    </citation>
    <scope>NUCLEOTIDE SEQUENCE [LARGE SCALE GENOMIC DNA]</scope>
    <source>
        <strain evidence="2 4">AFS094862</strain>
    </source>
</reference>
<keyword evidence="1" id="KW-0812">Transmembrane</keyword>
<dbReference type="Proteomes" id="UP000440820">
    <property type="component" value="Chromosome"/>
</dbReference>
<dbReference type="Pfam" id="PF06127">
    <property type="entry name" value="Mpo1-like"/>
    <property type="match status" value="1"/>
</dbReference>
<name>A0A1V6L9Z1_9BACI</name>
<accession>A0A1D3PJI5</accession>
<dbReference type="EMBL" id="NVOI01000091">
    <property type="protein sequence ID" value="PGG86558.1"/>
    <property type="molecule type" value="Genomic_DNA"/>
</dbReference>
<keyword evidence="1" id="KW-1133">Transmembrane helix</keyword>
<keyword evidence="5" id="KW-1185">Reference proteome</keyword>
<dbReference type="GO" id="GO:0046521">
    <property type="term" value="P:sphingoid catabolic process"/>
    <property type="evidence" value="ECO:0007669"/>
    <property type="project" value="TreeGrafter"/>
</dbReference>
<evidence type="ECO:0000313" key="4">
    <source>
        <dbReference type="Proteomes" id="UP000225320"/>
    </source>
</evidence>
<evidence type="ECO:0000313" key="2">
    <source>
        <dbReference type="EMBL" id="PGG86558.1"/>
    </source>
</evidence>
<dbReference type="PANTHER" id="PTHR28026:SF9">
    <property type="entry name" value="2-HYDROXY-PALMITIC ACID DIOXYGENASE MPO1"/>
    <property type="match status" value="1"/>
</dbReference>
<feature type="transmembrane region" description="Helical" evidence="1">
    <location>
        <begin position="45"/>
        <end position="61"/>
    </location>
</feature>
<accession>A0A1V6L9Z1</accession>
<organism evidence="2 4">
    <name type="scientific">Bacillus toyonensis</name>
    <dbReference type="NCBI Taxonomy" id="155322"/>
    <lineage>
        <taxon>Bacteria</taxon>
        <taxon>Bacillati</taxon>
        <taxon>Bacillota</taxon>
        <taxon>Bacilli</taxon>
        <taxon>Bacillales</taxon>
        <taxon>Bacillaceae</taxon>
        <taxon>Bacillus</taxon>
        <taxon>Bacillus cereus group</taxon>
    </lineage>
</organism>
<dbReference type="AlphaFoldDB" id="A0A1V6L9Z1"/>
<evidence type="ECO:0000313" key="5">
    <source>
        <dbReference type="Proteomes" id="UP000440820"/>
    </source>
</evidence>